<dbReference type="EMBL" id="OC985817">
    <property type="protein sequence ID" value="CAG4642472.1"/>
    <property type="molecule type" value="Genomic_DNA"/>
</dbReference>
<feature type="transmembrane region" description="Helical" evidence="2">
    <location>
        <begin position="370"/>
        <end position="391"/>
    </location>
</feature>
<dbReference type="InterPro" id="IPR027193">
    <property type="entry name" value="Noc4"/>
</dbReference>
<feature type="transmembrane region" description="Helical" evidence="2">
    <location>
        <begin position="288"/>
        <end position="311"/>
    </location>
</feature>
<evidence type="ECO:0000259" key="3">
    <source>
        <dbReference type="Pfam" id="PF03914"/>
    </source>
</evidence>
<proteinExistence type="inferred from homology"/>
<evidence type="ECO:0000256" key="1">
    <source>
        <dbReference type="ARBA" id="ARBA00007797"/>
    </source>
</evidence>
<dbReference type="PANTHER" id="PTHR12455:SF0">
    <property type="entry name" value="NUCLEOLAR COMPLEX PROTEIN 4 HOMOLOG"/>
    <property type="match status" value="1"/>
</dbReference>
<feature type="domain" description="CCAAT-binding factor" evidence="3">
    <location>
        <begin position="300"/>
        <end position="448"/>
    </location>
</feature>
<reference evidence="4" key="1">
    <citation type="submission" date="2021-04" db="EMBL/GenBank/DDBJ databases">
        <authorList>
            <person name="Cornetti L."/>
        </authorList>
    </citation>
    <scope>NUCLEOTIDE SEQUENCE</scope>
</reference>
<dbReference type="GO" id="GO:0042254">
    <property type="term" value="P:ribosome biogenesis"/>
    <property type="evidence" value="ECO:0007669"/>
    <property type="project" value="InterPro"/>
</dbReference>
<dbReference type="AlphaFoldDB" id="A0A9N6WRY2"/>
<keyword evidence="2" id="KW-1133">Transmembrane helix</keyword>
<sequence length="512" mass="59352">MAATTRKRDSKHAHREVFEIVKSKTKDIIQSRKNANLIIDIFSYLENDEASVVLVSIKALDKVFCHFISKGYLLEKGPAAESDAEKCLREWSRERYFEFQERLLSLIAAEQISIQEHSLVTLMNLLKTEGLHPLVEVEGKPNQFPLGLLEKLMVQMLNLETESTPVLTRFQEFIEYEDVLFHLLRTLGSILKAKTDVNQKFMKNLIGLLENITLNDNKKPSDAEKQKLFCCNEKHFSWNYGQAKKFFSVIWTQVLKYPLTPSLYKRVLVLLPEKVMPHLEKPLLLTDFLMASYAVGGSISILALNGVFLLMQNHHLEYPDFYTKLYALLEPSVLFVKYRPRFFYLLDIFMTSTHVPEYIAAAFVKRLSRLALIAPPNVTMLLLHSIGNFILRHRGLVKMSHNTENQTDVTDDPYLMEESNMTACNALDSSLWEIKTLQSHVLPEIAYAAKFIDRDLPRMEWDISQDLELSIEDMLEKEMKRKHSDDTPLNFERPTKFACVNHDRLSQYFDFA</sequence>
<dbReference type="InterPro" id="IPR005612">
    <property type="entry name" value="CCAAT-binding_factor"/>
</dbReference>
<dbReference type="GO" id="GO:0030692">
    <property type="term" value="C:Noc4p-Nop14p complex"/>
    <property type="evidence" value="ECO:0007669"/>
    <property type="project" value="TreeGrafter"/>
</dbReference>
<evidence type="ECO:0000313" key="4">
    <source>
        <dbReference type="EMBL" id="CAG4642472.1"/>
    </source>
</evidence>
<gene>
    <name evidence="4" type="primary">EOG090X04ZD</name>
</gene>
<dbReference type="PANTHER" id="PTHR12455">
    <property type="entry name" value="NUCLEOLAR COMPLEX PROTEIN 4"/>
    <property type="match status" value="1"/>
</dbReference>
<comment type="similarity">
    <text evidence="1">Belongs to the CBF/MAK21 family.</text>
</comment>
<name>A0A9N6WRY2_9CRUS</name>
<feature type="transmembrane region" description="Helical" evidence="2">
    <location>
        <begin position="342"/>
        <end position="364"/>
    </location>
</feature>
<keyword evidence="2" id="KW-0472">Membrane</keyword>
<accession>A0A9N6WRY2</accession>
<evidence type="ECO:0000256" key="2">
    <source>
        <dbReference type="SAM" id="Phobius"/>
    </source>
</evidence>
<dbReference type="GO" id="GO:0032040">
    <property type="term" value="C:small-subunit processome"/>
    <property type="evidence" value="ECO:0007669"/>
    <property type="project" value="TreeGrafter"/>
</dbReference>
<dbReference type="Pfam" id="PF03914">
    <property type="entry name" value="CBF"/>
    <property type="match status" value="1"/>
</dbReference>
<organism evidence="4">
    <name type="scientific">Evadne anonyx</name>
    <dbReference type="NCBI Taxonomy" id="141404"/>
    <lineage>
        <taxon>Eukaryota</taxon>
        <taxon>Metazoa</taxon>
        <taxon>Ecdysozoa</taxon>
        <taxon>Arthropoda</taxon>
        <taxon>Crustacea</taxon>
        <taxon>Branchiopoda</taxon>
        <taxon>Diplostraca</taxon>
        <taxon>Cladocera</taxon>
        <taxon>Onychopoda</taxon>
        <taxon>Podonidae</taxon>
        <taxon>Evadne</taxon>
    </lineage>
</organism>
<protein>
    <submittedName>
        <fullName evidence="4">EOG090X04ZD</fullName>
    </submittedName>
</protein>
<keyword evidence="2" id="KW-0812">Transmembrane</keyword>